<dbReference type="PANTHER" id="PTHR20854:SF4">
    <property type="entry name" value="INOSITOL-1-MONOPHOSPHATASE-RELATED"/>
    <property type="match status" value="1"/>
</dbReference>
<comment type="similarity">
    <text evidence="3">Belongs to the inositol monophosphatase superfamily.</text>
</comment>
<dbReference type="GO" id="GO:0007165">
    <property type="term" value="P:signal transduction"/>
    <property type="evidence" value="ECO:0007669"/>
    <property type="project" value="TreeGrafter"/>
</dbReference>
<gene>
    <name evidence="12" type="ORF">UFOPK3772_02241</name>
</gene>
<comment type="pathway">
    <text evidence="2">Amino-acid biosynthesis; L-histidine biosynthesis; L-histidine from 5-phospho-alpha-D-ribose 1-diphosphate: step 8/9.</text>
</comment>
<dbReference type="FunFam" id="3.30.540.10:FF:000003">
    <property type="entry name" value="Inositol-1-monophosphatase"/>
    <property type="match status" value="1"/>
</dbReference>
<protein>
    <recommendedName>
        <fullName evidence="4">histidinol-phosphatase</fullName>
        <ecNumber evidence="4">3.1.3.15</ecNumber>
    </recommendedName>
    <alternativeName>
        <fullName evidence="10">Histidinol-phosphate phosphatase</fullName>
    </alternativeName>
</protein>
<dbReference type="Gene3D" id="3.40.190.80">
    <property type="match status" value="1"/>
</dbReference>
<comment type="cofactor">
    <cofactor evidence="1">
        <name>Mg(2+)</name>
        <dbReference type="ChEBI" id="CHEBI:18420"/>
    </cofactor>
</comment>
<dbReference type="InterPro" id="IPR000760">
    <property type="entry name" value="Inositol_monophosphatase-like"/>
</dbReference>
<dbReference type="UniPathway" id="UPA00031">
    <property type="reaction ID" value="UER00013"/>
</dbReference>
<sequence length="271" mass="28824">MTHAPDASFPLGLGPDLELALAMADAADLITMDRFGALDLKVETKPDLTPVTEADKATELALRAMLAEHRPDDSVLGEEFGTSDGSATRRWIVDPIDGTKNYVRGVPVWATLIALVVDGAVVVGVVSAPALARRWWAASGTGAWGRMLDREPVRLQVSLVRSLDDASLSYSDAVGWSAITKTGLKSLLDATWRQRAYGDFWSHILVAEGAVDVAAEPELGAWDIAAIIPIVTEAGGRITAFDGRPALEGGCAVTTNGVLHESVLNLLRSDR</sequence>
<dbReference type="Gene3D" id="3.30.540.10">
    <property type="entry name" value="Fructose-1,6-Bisphosphatase, subunit A, domain 1"/>
    <property type="match status" value="1"/>
</dbReference>
<keyword evidence="8" id="KW-0460">Magnesium</keyword>
<evidence type="ECO:0000256" key="9">
    <source>
        <dbReference type="ARBA" id="ARBA00023102"/>
    </source>
</evidence>
<evidence type="ECO:0000256" key="8">
    <source>
        <dbReference type="ARBA" id="ARBA00022842"/>
    </source>
</evidence>
<dbReference type="InterPro" id="IPR020583">
    <property type="entry name" value="Inositol_monoP_metal-BS"/>
</dbReference>
<dbReference type="GO" id="GO:0006020">
    <property type="term" value="P:inositol metabolic process"/>
    <property type="evidence" value="ECO:0007669"/>
    <property type="project" value="TreeGrafter"/>
</dbReference>
<evidence type="ECO:0000256" key="1">
    <source>
        <dbReference type="ARBA" id="ARBA00001946"/>
    </source>
</evidence>
<accession>A0A6J7L473</accession>
<organism evidence="12">
    <name type="scientific">freshwater metagenome</name>
    <dbReference type="NCBI Taxonomy" id="449393"/>
    <lineage>
        <taxon>unclassified sequences</taxon>
        <taxon>metagenomes</taxon>
        <taxon>ecological metagenomes</taxon>
    </lineage>
</organism>
<evidence type="ECO:0000256" key="10">
    <source>
        <dbReference type="ARBA" id="ARBA00033209"/>
    </source>
</evidence>
<dbReference type="NCBIfam" id="TIGR02067">
    <property type="entry name" value="his_9_HisN"/>
    <property type="match status" value="1"/>
</dbReference>
<dbReference type="GO" id="GO:0008934">
    <property type="term" value="F:inositol monophosphate 1-phosphatase activity"/>
    <property type="evidence" value="ECO:0007669"/>
    <property type="project" value="TreeGrafter"/>
</dbReference>
<comment type="catalytic activity">
    <reaction evidence="11">
        <text>L-histidinol phosphate + H2O = L-histidinol + phosphate</text>
        <dbReference type="Rhea" id="RHEA:14465"/>
        <dbReference type="ChEBI" id="CHEBI:15377"/>
        <dbReference type="ChEBI" id="CHEBI:43474"/>
        <dbReference type="ChEBI" id="CHEBI:57699"/>
        <dbReference type="ChEBI" id="CHEBI:57980"/>
        <dbReference type="EC" id="3.1.3.15"/>
    </reaction>
</comment>
<dbReference type="GO" id="GO:0000105">
    <property type="term" value="P:L-histidine biosynthetic process"/>
    <property type="evidence" value="ECO:0007669"/>
    <property type="project" value="UniProtKB-UniPathway"/>
</dbReference>
<keyword evidence="7" id="KW-0378">Hydrolase</keyword>
<dbReference type="GO" id="GO:0046872">
    <property type="term" value="F:metal ion binding"/>
    <property type="evidence" value="ECO:0007669"/>
    <property type="project" value="UniProtKB-KW"/>
</dbReference>
<evidence type="ECO:0000256" key="11">
    <source>
        <dbReference type="ARBA" id="ARBA00049158"/>
    </source>
</evidence>
<dbReference type="PROSITE" id="PS00629">
    <property type="entry name" value="IMP_1"/>
    <property type="match status" value="1"/>
</dbReference>
<evidence type="ECO:0000256" key="3">
    <source>
        <dbReference type="ARBA" id="ARBA00009759"/>
    </source>
</evidence>
<evidence type="ECO:0000256" key="2">
    <source>
        <dbReference type="ARBA" id="ARBA00004970"/>
    </source>
</evidence>
<dbReference type="EMBL" id="CAFBNE010000080">
    <property type="protein sequence ID" value="CAB4961622.1"/>
    <property type="molecule type" value="Genomic_DNA"/>
</dbReference>
<dbReference type="SUPFAM" id="SSF56655">
    <property type="entry name" value="Carbohydrate phosphatase"/>
    <property type="match status" value="1"/>
</dbReference>
<name>A0A6J7L473_9ZZZZ</name>
<dbReference type="GO" id="GO:0004401">
    <property type="term" value="F:histidinol-phosphatase activity"/>
    <property type="evidence" value="ECO:0007669"/>
    <property type="project" value="UniProtKB-EC"/>
</dbReference>
<dbReference type="PANTHER" id="PTHR20854">
    <property type="entry name" value="INOSITOL MONOPHOSPHATASE"/>
    <property type="match status" value="1"/>
</dbReference>
<evidence type="ECO:0000256" key="4">
    <source>
        <dbReference type="ARBA" id="ARBA00013085"/>
    </source>
</evidence>
<evidence type="ECO:0000256" key="6">
    <source>
        <dbReference type="ARBA" id="ARBA00022723"/>
    </source>
</evidence>
<evidence type="ECO:0000256" key="5">
    <source>
        <dbReference type="ARBA" id="ARBA00022605"/>
    </source>
</evidence>
<dbReference type="PRINTS" id="PR00377">
    <property type="entry name" value="IMPHPHTASES"/>
</dbReference>
<keyword evidence="9" id="KW-0368">Histidine biosynthesis</keyword>
<proteinExistence type="inferred from homology"/>
<keyword evidence="5" id="KW-0028">Amino-acid biosynthesis</keyword>
<dbReference type="AlphaFoldDB" id="A0A6J7L473"/>
<dbReference type="InterPro" id="IPR011809">
    <property type="entry name" value="His_9_proposed"/>
</dbReference>
<evidence type="ECO:0000313" key="12">
    <source>
        <dbReference type="EMBL" id="CAB4961622.1"/>
    </source>
</evidence>
<dbReference type="EC" id="3.1.3.15" evidence="4"/>
<dbReference type="Pfam" id="PF00459">
    <property type="entry name" value="Inositol_P"/>
    <property type="match status" value="1"/>
</dbReference>
<keyword evidence="6" id="KW-0479">Metal-binding</keyword>
<evidence type="ECO:0000256" key="7">
    <source>
        <dbReference type="ARBA" id="ARBA00022801"/>
    </source>
</evidence>
<reference evidence="12" key="1">
    <citation type="submission" date="2020-05" db="EMBL/GenBank/DDBJ databases">
        <authorList>
            <person name="Chiriac C."/>
            <person name="Salcher M."/>
            <person name="Ghai R."/>
            <person name="Kavagutti S V."/>
        </authorList>
    </citation>
    <scope>NUCLEOTIDE SEQUENCE</scope>
</reference>